<dbReference type="Pfam" id="PF04069">
    <property type="entry name" value="OpuAC"/>
    <property type="match status" value="1"/>
</dbReference>
<feature type="domain" description="ABC-type glycine betaine transport system substrate-binding" evidence="1">
    <location>
        <begin position="74"/>
        <end position="323"/>
    </location>
</feature>
<evidence type="ECO:0000313" key="2">
    <source>
        <dbReference type="EMBL" id="MBK1696452.1"/>
    </source>
</evidence>
<evidence type="ECO:0000259" key="1">
    <source>
        <dbReference type="Pfam" id="PF04069"/>
    </source>
</evidence>
<name>A0A934QGX8_9PROT</name>
<dbReference type="GO" id="GO:0022857">
    <property type="term" value="F:transmembrane transporter activity"/>
    <property type="evidence" value="ECO:0007669"/>
    <property type="project" value="InterPro"/>
</dbReference>
<keyword evidence="3" id="KW-1185">Reference proteome</keyword>
<dbReference type="Gene3D" id="3.40.190.100">
    <property type="entry name" value="Glycine betaine-binding periplasmic protein, domain 2"/>
    <property type="match status" value="1"/>
</dbReference>
<dbReference type="Gene3D" id="3.40.190.10">
    <property type="entry name" value="Periplasmic binding protein-like II"/>
    <property type="match status" value="1"/>
</dbReference>
<dbReference type="Proteomes" id="UP000778970">
    <property type="component" value="Unassembled WGS sequence"/>
</dbReference>
<organism evidence="2 3">
    <name type="scientific">Rhodovibrio salinarum</name>
    <dbReference type="NCBI Taxonomy" id="1087"/>
    <lineage>
        <taxon>Bacteria</taxon>
        <taxon>Pseudomonadati</taxon>
        <taxon>Pseudomonadota</taxon>
        <taxon>Alphaproteobacteria</taxon>
        <taxon>Rhodospirillales</taxon>
        <taxon>Rhodovibrionaceae</taxon>
        <taxon>Rhodovibrio</taxon>
    </lineage>
</organism>
<evidence type="ECO:0000313" key="3">
    <source>
        <dbReference type="Proteomes" id="UP000778970"/>
    </source>
</evidence>
<proteinExistence type="predicted"/>
<dbReference type="InterPro" id="IPR007210">
    <property type="entry name" value="ABC_Gly_betaine_transp_sub-bd"/>
</dbReference>
<reference evidence="2" key="1">
    <citation type="submission" date="2017-08" db="EMBL/GenBank/DDBJ databases">
        <authorList>
            <person name="Imhoff J.F."/>
            <person name="Rahn T."/>
            <person name="Kuenzel S."/>
            <person name="Neulinger S.C."/>
        </authorList>
    </citation>
    <scope>NUCLEOTIDE SEQUENCE</scope>
    <source>
        <strain evidence="2">DSM 9154</strain>
    </source>
</reference>
<comment type="caution">
    <text evidence="2">The sequence shown here is derived from an EMBL/GenBank/DDBJ whole genome shotgun (WGS) entry which is preliminary data.</text>
</comment>
<dbReference type="EMBL" id="NRRE01000017">
    <property type="protein sequence ID" value="MBK1696452.1"/>
    <property type="molecule type" value="Genomic_DNA"/>
</dbReference>
<gene>
    <name evidence="2" type="ORF">CKO21_04245</name>
</gene>
<sequence length="338" mass="36818">MTDPSLAVISGERHIGTMAWPLLSLSFPCLCRCAIGLAGLLLAHATVVGSAMAEKMEHADLTPIRAAYPAASNTIELGHTASVTDTVTAEMIAQVLRQRLGYHVHLVLADVAFLYSALGNKRIDVFPGAWTPDTHAVFLKRLEGRTQTLGTLSYRARVGWLVPDTIPATQTVIGLDDLRAPAIRQRFAGRIHVGEAGSGLVRLSERARALYRLKDWSLVPSSQAGATLALKRAGKRGDPIIATGRKPHWVLGALNVRFLEDPKRAFGGPQRIRILGHRTFTADHPWAAQVLSRINLPPELLQKLVTSAHQQSVDTAVDAFLAQHGSRVRYWVTGRIGR</sequence>
<dbReference type="GO" id="GO:0043190">
    <property type="term" value="C:ATP-binding cassette (ABC) transporter complex"/>
    <property type="evidence" value="ECO:0007669"/>
    <property type="project" value="InterPro"/>
</dbReference>
<reference evidence="2" key="2">
    <citation type="journal article" date="2020" name="Microorganisms">
        <title>Osmotic Adaptation and Compatible Solute Biosynthesis of Phototrophic Bacteria as Revealed from Genome Analyses.</title>
        <authorList>
            <person name="Imhoff J.F."/>
            <person name="Rahn T."/>
            <person name="Kunzel S."/>
            <person name="Keller A."/>
            <person name="Neulinger S.C."/>
        </authorList>
    </citation>
    <scope>NUCLEOTIDE SEQUENCE</scope>
    <source>
        <strain evidence="2">DSM 9154</strain>
    </source>
</reference>
<dbReference type="AlphaFoldDB" id="A0A934QGX8"/>
<dbReference type="SUPFAM" id="SSF53850">
    <property type="entry name" value="Periplasmic binding protein-like II"/>
    <property type="match status" value="1"/>
</dbReference>
<protein>
    <recommendedName>
        <fullName evidence="1">ABC-type glycine betaine transport system substrate-binding domain-containing protein</fullName>
    </recommendedName>
</protein>
<accession>A0A934QGX8</accession>